<protein>
    <submittedName>
        <fullName evidence="1">Uncharacterized protein</fullName>
    </submittedName>
</protein>
<organism evidence="1">
    <name type="scientific">Siphoviridae sp. ctt5z12</name>
    <dbReference type="NCBI Taxonomy" id="2823604"/>
    <lineage>
        <taxon>Viruses</taxon>
        <taxon>Duplodnaviria</taxon>
        <taxon>Heunggongvirae</taxon>
        <taxon>Uroviricota</taxon>
        <taxon>Caudoviricetes</taxon>
    </lineage>
</organism>
<sequence>MRQFAFYSTTPDDAKECRGAKCEQIYPPLTWGEHLINALSELNFARSGGYGAVPIDFQEIKAYCDLTGAKFSPWEIITLQKLSLVYCGERNNTDKHAYAPYMGEFNPKSFKTILDKFKQ</sequence>
<dbReference type="InterPro" id="IPR056919">
    <property type="entry name" value="Phage_TAC_18"/>
</dbReference>
<evidence type="ECO:0000313" key="1">
    <source>
        <dbReference type="EMBL" id="DAD67428.1"/>
    </source>
</evidence>
<dbReference type="EMBL" id="BK014676">
    <property type="protein sequence ID" value="DAD67428.1"/>
    <property type="molecule type" value="Genomic_DNA"/>
</dbReference>
<accession>A0A8S5LBQ3</accession>
<reference evidence="1" key="1">
    <citation type="journal article" date="2021" name="Proc. Natl. Acad. Sci. U.S.A.">
        <title>A Catalog of Tens of Thousands of Viruses from Human Metagenomes Reveals Hidden Associations with Chronic Diseases.</title>
        <authorList>
            <person name="Tisza M.J."/>
            <person name="Buck C.B."/>
        </authorList>
    </citation>
    <scope>NUCLEOTIDE SEQUENCE</scope>
    <source>
        <strain evidence="1">Ctt5z12</strain>
    </source>
</reference>
<dbReference type="Pfam" id="PF23812">
    <property type="entry name" value="Phage_TAC_18"/>
    <property type="match status" value="1"/>
</dbReference>
<proteinExistence type="predicted"/>
<name>A0A8S5LBQ3_9CAUD</name>